<organism evidence="2 3">
    <name type="scientific">Xenoophorus captivus</name>
    <dbReference type="NCBI Taxonomy" id="1517983"/>
    <lineage>
        <taxon>Eukaryota</taxon>
        <taxon>Metazoa</taxon>
        <taxon>Chordata</taxon>
        <taxon>Craniata</taxon>
        <taxon>Vertebrata</taxon>
        <taxon>Euteleostomi</taxon>
        <taxon>Actinopterygii</taxon>
        <taxon>Neopterygii</taxon>
        <taxon>Teleostei</taxon>
        <taxon>Neoteleostei</taxon>
        <taxon>Acanthomorphata</taxon>
        <taxon>Ovalentaria</taxon>
        <taxon>Atherinomorphae</taxon>
        <taxon>Cyprinodontiformes</taxon>
        <taxon>Goodeidae</taxon>
        <taxon>Xenoophorus</taxon>
    </lineage>
</organism>
<dbReference type="EMBL" id="JAHRIN010042130">
    <property type="protein sequence ID" value="MEQ2205533.1"/>
    <property type="molecule type" value="Genomic_DNA"/>
</dbReference>
<dbReference type="Proteomes" id="UP001434883">
    <property type="component" value="Unassembled WGS sequence"/>
</dbReference>
<name>A0ABV0RBK4_9TELE</name>
<reference evidence="2 3" key="1">
    <citation type="submission" date="2021-06" db="EMBL/GenBank/DDBJ databases">
        <authorList>
            <person name="Palmer J.M."/>
        </authorList>
    </citation>
    <scope>NUCLEOTIDE SEQUENCE [LARGE SCALE GENOMIC DNA]</scope>
    <source>
        <strain evidence="2 3">XC_2019</strain>
        <tissue evidence="2">Muscle</tissue>
    </source>
</reference>
<evidence type="ECO:0000256" key="1">
    <source>
        <dbReference type="SAM" id="MobiDB-lite"/>
    </source>
</evidence>
<keyword evidence="3" id="KW-1185">Reference proteome</keyword>
<dbReference type="InterPro" id="IPR007122">
    <property type="entry name" value="Villin/Gelsolin"/>
</dbReference>
<dbReference type="Gene3D" id="3.40.20.10">
    <property type="entry name" value="Severin"/>
    <property type="match status" value="1"/>
</dbReference>
<accession>A0ABV0RBK4</accession>
<gene>
    <name evidence="2" type="ORF">XENOCAPTIV_002071</name>
</gene>
<dbReference type="SUPFAM" id="SSF55753">
    <property type="entry name" value="Actin depolymerizing proteins"/>
    <property type="match status" value="1"/>
</dbReference>
<dbReference type="PANTHER" id="PTHR11977">
    <property type="entry name" value="VILLIN"/>
    <property type="match status" value="1"/>
</dbReference>
<feature type="region of interest" description="Disordered" evidence="1">
    <location>
        <begin position="85"/>
        <end position="140"/>
    </location>
</feature>
<evidence type="ECO:0008006" key="4">
    <source>
        <dbReference type="Google" id="ProtNLM"/>
    </source>
</evidence>
<sequence length="311" mass="34233">MLSLTCLSLSTAAPDSVSHIDPAQEEAPVDSIKMSDECFGGSQLPHLCGGPTPCGGVAATEREQDLAILCQSSTPILSSAVAEHRRAVRPSRRTQGSRNPLRALAAREDIRQDYMGDRDNNAAEERGQAEKRAGAPEEDELFEQGVVESNCVYSLVENRLVPHELAWASIPSTSLLGSSEVLVFDFGSEVYMWHGRDVSLGRKNVALQLTHQVWVGEFDYSNCRVNPLDPTQCNLSVQPRGQGRPSWALLAVVSEDNETALFREKFLGPMCGSEDTVEVASERDEMQVNLMVQWFRATMQRTYSQCSLSLL</sequence>
<dbReference type="PANTHER" id="PTHR11977:SF119">
    <property type="entry name" value="SUPERVILLIN ISOFORM X1"/>
    <property type="match status" value="1"/>
</dbReference>
<comment type="caution">
    <text evidence="2">The sequence shown here is derived from an EMBL/GenBank/DDBJ whole genome shotgun (WGS) entry which is preliminary data.</text>
</comment>
<evidence type="ECO:0000313" key="2">
    <source>
        <dbReference type="EMBL" id="MEQ2205533.1"/>
    </source>
</evidence>
<dbReference type="InterPro" id="IPR029006">
    <property type="entry name" value="ADF-H/Gelsolin-like_dom_sf"/>
</dbReference>
<protein>
    <recommendedName>
        <fullName evidence="4">Gelsolin-like domain-containing protein</fullName>
    </recommendedName>
</protein>
<evidence type="ECO:0000313" key="3">
    <source>
        <dbReference type="Proteomes" id="UP001434883"/>
    </source>
</evidence>
<proteinExistence type="predicted"/>
<feature type="compositionally biased region" description="Basic and acidic residues" evidence="1">
    <location>
        <begin position="105"/>
        <end position="135"/>
    </location>
</feature>